<evidence type="ECO:0000313" key="1">
    <source>
        <dbReference type="EMBL" id="KAJ2770844.1"/>
    </source>
</evidence>
<keyword evidence="2" id="KW-1185">Reference proteome</keyword>
<name>A0ACC1K0L6_9FUNG</name>
<comment type="caution">
    <text evidence="1">The sequence shown here is derived from an EMBL/GenBank/DDBJ whole genome shotgun (WGS) entry which is preliminary data.</text>
</comment>
<accession>A0ACC1K0L6</accession>
<organism evidence="1 2">
    <name type="scientific">Coemansia nantahalensis</name>
    <dbReference type="NCBI Taxonomy" id="2789366"/>
    <lineage>
        <taxon>Eukaryota</taxon>
        <taxon>Fungi</taxon>
        <taxon>Fungi incertae sedis</taxon>
        <taxon>Zoopagomycota</taxon>
        <taxon>Kickxellomycotina</taxon>
        <taxon>Kickxellomycetes</taxon>
        <taxon>Kickxellales</taxon>
        <taxon>Kickxellaceae</taxon>
        <taxon>Coemansia</taxon>
    </lineage>
</organism>
<dbReference type="Proteomes" id="UP001140234">
    <property type="component" value="Unassembled WGS sequence"/>
</dbReference>
<proteinExistence type="predicted"/>
<feature type="non-terminal residue" evidence="1">
    <location>
        <position position="1"/>
    </location>
</feature>
<evidence type="ECO:0000313" key="2">
    <source>
        <dbReference type="Proteomes" id="UP001140234"/>
    </source>
</evidence>
<protein>
    <submittedName>
        <fullName evidence="1">SWI5-dependent HO expression protein 4</fullName>
    </submittedName>
</protein>
<dbReference type="EMBL" id="JANBUJ010000647">
    <property type="protein sequence ID" value="KAJ2770844.1"/>
    <property type="molecule type" value="Genomic_DNA"/>
</dbReference>
<gene>
    <name evidence="1" type="primary">SHE4</name>
    <name evidence="1" type="ORF">IWQ57_002477</name>
</gene>
<sequence>LQARGAAAPTLLLQRAQAYADMGEESLARDDVARAAQLVQDPRYSSSESVAAVERALRDLKVAGGDSADAADDGAQSAAELIASIVGGDASAAAVLERRILAKRAALTGEQICRLADSFHGLCAQSDVIAAAAAATDTRAAALASCIGAAFSNMAPAGDAGHSELVGAVAHTVRGWRAHDTDGGFKQRACRDGAKMYASAAHALASQIGEADGEARDVLREAYGFYVTQVWPVGALPGQPAEAVCQGALRLLTANRRQFVLAFAGAPDAPGQKDAASLPVVRLLELLGQQADAAAESGRPLAMLLASQLAAAAKDPENSAPNASGHDAGGRGSGGPTRALVQLRGATASVLDGWIQSTAQAERRQGLLAVAALYEAGAGADMAADLWLKSGWAEELWDQGEFDKPATQLALLELADACATDASVGAQMKRHGNGLVQALARGGPGSSEDAAGLAALASVVLAKWSGLPTAGAKAAAPATALAPEEPAQDTADADPIQLADDHIRRILAYSGAGATAEAVERSAESLGYLCLKPRLKEHVARNSELLQTLFSLARAADRGGLRFATVMLIGNLTRYRPVLTEEQKRMQQLQRLNAKGQADAQAGSKEVAGDADSELDAAEAVAGRAARVCSTGAVTVLVAAVQAAARPSDSVKDAVAEVIVSLATSPALRGLLVQQGGVRALLGILTADAPKAAAAAAAAKAADGAKHGPTPLRQDRDRNVALALAKIAISVPPHLAFRDPREVVRLLLALLAEDAATQALLMKFEALLALTNLASAEPGSPDDVRGYIHALDGLSLVEMAMLSDHPLVRRAATELVCNLVYDEDVFERFAHDADRYVPAEHPTPRIIELPSDDEGEAGPVPGRPDDDAYRAQRLHLLVALADVDDAATRSAAAGSLAVLSSDPRCCRYLFLAHPRAPDVLLGLADDQTLADDVMRAAFAHRVAVVWANAAACGDAQVAEKMRCQPGLVDRLQSMAADAQAPCCAAAKCAVERLA</sequence>
<reference evidence="1" key="1">
    <citation type="submission" date="2022-07" db="EMBL/GenBank/DDBJ databases">
        <title>Phylogenomic reconstructions and comparative analyses of Kickxellomycotina fungi.</title>
        <authorList>
            <person name="Reynolds N.K."/>
            <person name="Stajich J.E."/>
            <person name="Barry K."/>
            <person name="Grigoriev I.V."/>
            <person name="Crous P."/>
            <person name="Smith M.E."/>
        </authorList>
    </citation>
    <scope>NUCLEOTIDE SEQUENCE</scope>
    <source>
        <strain evidence="1">CBS 109366</strain>
    </source>
</reference>